<proteinExistence type="predicted"/>
<dbReference type="RefSeq" id="WP_370397233.1">
    <property type="nucleotide sequence ID" value="NZ_JALBUT010000006.1"/>
</dbReference>
<gene>
    <name evidence="1" type="ORF">MOX91_06295</name>
</gene>
<dbReference type="Proteomes" id="UP001275932">
    <property type="component" value="Unassembled WGS sequence"/>
</dbReference>
<reference evidence="1 2" key="1">
    <citation type="submission" date="2022-03" db="EMBL/GenBank/DDBJ databases">
        <title>Novel taxa within the pig intestine.</title>
        <authorList>
            <person name="Wylensek D."/>
            <person name="Bishof K."/>
            <person name="Afrizal A."/>
            <person name="Clavel T."/>
        </authorList>
    </citation>
    <scope>NUCLEOTIDE SEQUENCE [LARGE SCALE GENOMIC DNA]</scope>
    <source>
        <strain evidence="1 2">CLA-KB-P66</strain>
    </source>
</reference>
<name>A0ABU4WJ38_9BACT</name>
<sequence>MKKTNNEMWVRKTIILSPHSLEIAQKLANKWYAGNLSAFIAARIEISQQCEHCQINNTFKNQVINEAQKQNISVR</sequence>
<keyword evidence="2" id="KW-1185">Reference proteome</keyword>
<protein>
    <submittedName>
        <fullName evidence="1">Uncharacterized protein</fullName>
    </submittedName>
</protein>
<evidence type="ECO:0000313" key="2">
    <source>
        <dbReference type="Proteomes" id="UP001275932"/>
    </source>
</evidence>
<dbReference type="EMBL" id="JALBUT010000006">
    <property type="protein sequence ID" value="MDX8415783.1"/>
    <property type="molecule type" value="Genomic_DNA"/>
</dbReference>
<evidence type="ECO:0000313" key="1">
    <source>
        <dbReference type="EMBL" id="MDX8415783.1"/>
    </source>
</evidence>
<accession>A0ABU4WJ38</accession>
<organism evidence="1 2">
    <name type="scientific">Intestinicryptomonas porci</name>
    <dbReference type="NCBI Taxonomy" id="2926320"/>
    <lineage>
        <taxon>Bacteria</taxon>
        <taxon>Pseudomonadati</taxon>
        <taxon>Verrucomicrobiota</taxon>
        <taxon>Opitutia</taxon>
        <taxon>Opitutales</taxon>
        <taxon>Intestinicryptomonaceae</taxon>
        <taxon>Intestinicryptomonas</taxon>
    </lineage>
</organism>
<comment type="caution">
    <text evidence="1">The sequence shown here is derived from an EMBL/GenBank/DDBJ whole genome shotgun (WGS) entry which is preliminary data.</text>
</comment>